<dbReference type="Proteomes" id="UP001230188">
    <property type="component" value="Unassembled WGS sequence"/>
</dbReference>
<sequence length="177" mass="19913">MSGSWGLDEWHRFPPLFTLQPVESIRQHQLAVWVDIVLAWAAEHNQWTISLNECAVFENGDIGRRLSKQGIEAVGAALVADGRAERTGAGQLELFSERPADLANRLYEWVERSGMLGGVYTIFELHDDKATTPDNPCRGLDLGLIRRSLDFLEQDNRAEVFQGTATREDGVKFFPRS</sequence>
<comment type="caution">
    <text evidence="4">The sequence shown here is derived from an EMBL/GenBank/DDBJ whole genome shotgun (WGS) entry which is preliminary data.</text>
</comment>
<accession>A0AAD7UCN5</accession>
<dbReference type="InterPro" id="IPR014041">
    <property type="entry name" value="ESCRT-II_cplx_Vps25-sub_N"/>
</dbReference>
<dbReference type="AlphaFoldDB" id="A0AAD7UCN5"/>
<evidence type="ECO:0000313" key="5">
    <source>
        <dbReference type="Proteomes" id="UP001230188"/>
    </source>
</evidence>
<dbReference type="SUPFAM" id="SSF46785">
    <property type="entry name" value="Winged helix' DNA-binding domain"/>
    <property type="match status" value="2"/>
</dbReference>
<proteinExistence type="inferred from homology"/>
<comment type="similarity">
    <text evidence="1">Belongs to the VPS25 family.</text>
</comment>
<evidence type="ECO:0000256" key="2">
    <source>
        <dbReference type="ARBA" id="ARBA00022448"/>
    </source>
</evidence>
<dbReference type="Gene3D" id="1.10.10.10">
    <property type="entry name" value="Winged helix-like DNA-binding domain superfamily/Winged helix DNA-binding domain"/>
    <property type="match status" value="1"/>
</dbReference>
<gene>
    <name evidence="4" type="ORF">CTAYLR_004231</name>
</gene>
<dbReference type="InterPro" id="IPR036388">
    <property type="entry name" value="WH-like_DNA-bd_sf"/>
</dbReference>
<dbReference type="InterPro" id="IPR008570">
    <property type="entry name" value="ESCRT-II_cplx_Vps25-sub"/>
</dbReference>
<dbReference type="InterPro" id="IPR036390">
    <property type="entry name" value="WH_DNA-bd_sf"/>
</dbReference>
<protein>
    <recommendedName>
        <fullName evidence="6">Vacuolar protein-sorting-associated protein 25</fullName>
    </recommendedName>
</protein>
<dbReference type="GO" id="GO:0005198">
    <property type="term" value="F:structural molecule activity"/>
    <property type="evidence" value="ECO:0007669"/>
    <property type="project" value="TreeGrafter"/>
</dbReference>
<name>A0AAD7UCN5_9STRA</name>
<keyword evidence="2" id="KW-0813">Transport</keyword>
<dbReference type="GO" id="GO:0043328">
    <property type="term" value="P:protein transport to vacuole involved in ubiquitin-dependent protein catabolic process via the multivesicular body sorting pathway"/>
    <property type="evidence" value="ECO:0007669"/>
    <property type="project" value="TreeGrafter"/>
</dbReference>
<evidence type="ECO:0000313" key="4">
    <source>
        <dbReference type="EMBL" id="KAJ8602381.1"/>
    </source>
</evidence>
<keyword evidence="5" id="KW-1185">Reference proteome</keyword>
<evidence type="ECO:0008006" key="6">
    <source>
        <dbReference type="Google" id="ProtNLM"/>
    </source>
</evidence>
<evidence type="ECO:0000256" key="1">
    <source>
        <dbReference type="ARBA" id="ARBA00009674"/>
    </source>
</evidence>
<dbReference type="Pfam" id="PF05871">
    <property type="entry name" value="ESCRT-II"/>
    <property type="match status" value="1"/>
</dbReference>
<dbReference type="PANTHER" id="PTHR13149">
    <property type="entry name" value="VACUOLAR PROTEIN SORTING-ASSOCIATED PROTEIN VPS25"/>
    <property type="match status" value="1"/>
</dbReference>
<dbReference type="EMBL" id="JAQMWT010000381">
    <property type="protein sequence ID" value="KAJ8602381.1"/>
    <property type="molecule type" value="Genomic_DNA"/>
</dbReference>
<dbReference type="GO" id="GO:0042803">
    <property type="term" value="F:protein homodimerization activity"/>
    <property type="evidence" value="ECO:0007669"/>
    <property type="project" value="TreeGrafter"/>
</dbReference>
<keyword evidence="3" id="KW-0653">Protein transport</keyword>
<reference evidence="4" key="1">
    <citation type="submission" date="2023-01" db="EMBL/GenBank/DDBJ databases">
        <title>Metagenome sequencing of chrysophaentin producing Chrysophaeum taylorii.</title>
        <authorList>
            <person name="Davison J."/>
            <person name="Bewley C."/>
        </authorList>
    </citation>
    <scope>NUCLEOTIDE SEQUENCE</scope>
    <source>
        <strain evidence="4">NIES-1699</strain>
    </source>
</reference>
<evidence type="ECO:0000256" key="3">
    <source>
        <dbReference type="ARBA" id="ARBA00022927"/>
    </source>
</evidence>
<dbReference type="GO" id="GO:0000814">
    <property type="term" value="C:ESCRT II complex"/>
    <property type="evidence" value="ECO:0007669"/>
    <property type="project" value="InterPro"/>
</dbReference>
<dbReference type="Gene3D" id="1.10.10.570">
    <property type="entry name" value="Winged helix' DNA-binding domain. Chain C. Domain 1"/>
    <property type="match status" value="1"/>
</dbReference>
<organism evidence="4 5">
    <name type="scientific">Chrysophaeum taylorii</name>
    <dbReference type="NCBI Taxonomy" id="2483200"/>
    <lineage>
        <taxon>Eukaryota</taxon>
        <taxon>Sar</taxon>
        <taxon>Stramenopiles</taxon>
        <taxon>Ochrophyta</taxon>
        <taxon>Pelagophyceae</taxon>
        <taxon>Pelagomonadales</taxon>
        <taxon>Pelagomonadaceae</taxon>
        <taxon>Chrysophaeum</taxon>
    </lineage>
</organism>
<dbReference type="PANTHER" id="PTHR13149:SF0">
    <property type="entry name" value="VACUOLAR PROTEIN-SORTING-ASSOCIATED PROTEIN 25"/>
    <property type="match status" value="1"/>
</dbReference>